<dbReference type="STRING" id="1093900.A0A507BQI3"/>
<keyword evidence="4" id="KW-1185">Reference proteome</keyword>
<dbReference type="InParanoid" id="A0A507BQI3"/>
<dbReference type="OrthoDB" id="5376312at2759"/>
<feature type="compositionally biased region" description="Low complexity" evidence="1">
    <location>
        <begin position="327"/>
        <end position="343"/>
    </location>
</feature>
<sequence>MHLRKDLASIGARAPGLQWRDAASEPRDQDKQRAITFIVAGVIIGIIAVVFLVIMIRVIRVRHPEPKYIPTPFLKRLWRNWNVLGTKGRYQPQGDEDAMEAALDSTRSNMRERNPGGENRASGPPPSRSGSAAVDRNTSVRSVMTLPAYNPRASHEERVIGREGERDGIDIVVEMPTAEDEESMRDEEMEAMYQIRLARRRQLAERQERREQRRDARARGDTATLEGIRDQARSAATTNTAEIAELRAEHTRARGRRERAVSSVSYHDLGVARHDGTRIRATSTESERVGLLSDAASMAQERTERRSSGLSLQTTRSSHDETLGPEAAAAAMATTTTTTATTARSRAGSGANTPRVSTSAAPRRASLAGSSPEIIDAAEADLGGADIPPHSPPGYDEVSLDDLTPAHSRTASPYPEPPPDYPGPTEARNQRLSAHVADLVAETAPEEQQQQQQQQPEGGSHSRRASGIVPRLPSLRLNTLPQIVVEPSSAHPRD</sequence>
<evidence type="ECO:0000313" key="3">
    <source>
        <dbReference type="EMBL" id="TPX19080.1"/>
    </source>
</evidence>
<proteinExistence type="predicted"/>
<feature type="region of interest" description="Disordered" evidence="1">
    <location>
        <begin position="277"/>
        <end position="494"/>
    </location>
</feature>
<organism evidence="3 4">
    <name type="scientific">Thyridium curvatum</name>
    <dbReference type="NCBI Taxonomy" id="1093900"/>
    <lineage>
        <taxon>Eukaryota</taxon>
        <taxon>Fungi</taxon>
        <taxon>Dikarya</taxon>
        <taxon>Ascomycota</taxon>
        <taxon>Pezizomycotina</taxon>
        <taxon>Sordariomycetes</taxon>
        <taxon>Sordariomycetidae</taxon>
        <taxon>Thyridiales</taxon>
        <taxon>Thyridiaceae</taxon>
        <taxon>Thyridium</taxon>
    </lineage>
</organism>
<evidence type="ECO:0000313" key="4">
    <source>
        <dbReference type="Proteomes" id="UP000319257"/>
    </source>
</evidence>
<feature type="compositionally biased region" description="Polar residues" evidence="1">
    <location>
        <begin position="350"/>
        <end position="360"/>
    </location>
</feature>
<evidence type="ECO:0000256" key="2">
    <source>
        <dbReference type="SAM" id="Phobius"/>
    </source>
</evidence>
<feature type="region of interest" description="Disordered" evidence="1">
    <location>
        <begin position="106"/>
        <end position="144"/>
    </location>
</feature>
<comment type="caution">
    <text evidence="3">The sequence shown here is derived from an EMBL/GenBank/DDBJ whole genome shotgun (WGS) entry which is preliminary data.</text>
</comment>
<keyword evidence="2" id="KW-0472">Membrane</keyword>
<keyword evidence="2" id="KW-0812">Transmembrane</keyword>
<evidence type="ECO:0000256" key="1">
    <source>
        <dbReference type="SAM" id="MobiDB-lite"/>
    </source>
</evidence>
<dbReference type="Proteomes" id="UP000319257">
    <property type="component" value="Unassembled WGS sequence"/>
</dbReference>
<accession>A0A507BQI3</accession>
<dbReference type="GeneID" id="41978688"/>
<keyword evidence="2" id="KW-1133">Transmembrane helix</keyword>
<protein>
    <submittedName>
        <fullName evidence="3">Uncharacterized protein</fullName>
    </submittedName>
</protein>
<gene>
    <name evidence="3" type="ORF">E0L32_011241</name>
</gene>
<feature type="transmembrane region" description="Helical" evidence="2">
    <location>
        <begin position="34"/>
        <end position="59"/>
    </location>
</feature>
<dbReference type="EMBL" id="SKBQ01000101">
    <property type="protein sequence ID" value="TPX19080.1"/>
    <property type="molecule type" value="Genomic_DNA"/>
</dbReference>
<dbReference type="AlphaFoldDB" id="A0A507BQI3"/>
<name>A0A507BQI3_9PEZI</name>
<dbReference type="RefSeq" id="XP_031000791.1">
    <property type="nucleotide sequence ID" value="XM_031133948.1"/>
</dbReference>
<reference evidence="3 4" key="1">
    <citation type="submission" date="2019-06" db="EMBL/GenBank/DDBJ databases">
        <title>Draft genome sequence of the filamentous fungus Phialemoniopsis curvata isolated from diesel fuel.</title>
        <authorList>
            <person name="Varaljay V.A."/>
            <person name="Lyon W.J."/>
            <person name="Crouch A.L."/>
            <person name="Drake C.E."/>
            <person name="Hollomon J.M."/>
            <person name="Nadeau L.J."/>
            <person name="Nunn H.S."/>
            <person name="Stevenson B.S."/>
            <person name="Bojanowski C.L."/>
            <person name="Crookes-Goodson W.J."/>
        </authorList>
    </citation>
    <scope>NUCLEOTIDE SEQUENCE [LARGE SCALE GENOMIC DNA]</scope>
    <source>
        <strain evidence="3 4">D216</strain>
    </source>
</reference>